<organism evidence="3 4">
    <name type="scientific">Undibacterium fentianense</name>
    <dbReference type="NCBI Taxonomy" id="2828728"/>
    <lineage>
        <taxon>Bacteria</taxon>
        <taxon>Pseudomonadati</taxon>
        <taxon>Pseudomonadota</taxon>
        <taxon>Betaproteobacteria</taxon>
        <taxon>Burkholderiales</taxon>
        <taxon>Oxalobacteraceae</taxon>
        <taxon>Undibacterium</taxon>
    </lineage>
</organism>
<dbReference type="Pfam" id="PF01734">
    <property type="entry name" value="Patatin"/>
    <property type="match status" value="1"/>
</dbReference>
<keyword evidence="1" id="KW-0443">Lipid metabolism</keyword>
<dbReference type="Proteomes" id="UP000678545">
    <property type="component" value="Unassembled WGS sequence"/>
</dbReference>
<dbReference type="RefSeq" id="WP_212673705.1">
    <property type="nucleotide sequence ID" value="NZ_JAGSPJ010000001.1"/>
</dbReference>
<gene>
    <name evidence="3" type="ORF">KDM90_00740</name>
</gene>
<name>A0A941DXH8_9BURK</name>
<feature type="domain" description="PNPLA" evidence="2">
    <location>
        <begin position="11"/>
        <end position="233"/>
    </location>
</feature>
<comment type="caution">
    <text evidence="3">The sequence shown here is derived from an EMBL/GenBank/DDBJ whole genome shotgun (WGS) entry which is preliminary data.</text>
</comment>
<dbReference type="PANTHER" id="PTHR10728:SF40">
    <property type="entry name" value="PATATIN FAMILY PROTEIN"/>
    <property type="match status" value="1"/>
</dbReference>
<sequence>MIEITKQPLALSLSGGGIRAMMFHMGALRELANRHMLEQITHISTVSGGSLLIGLVFHMNNMRWPTSEEYLSIVLPKLKLALCEKSMQWGALRQLGKTRNWRFIFSRANLLAACLVQEWGITETLSDLPQSPEWAINGTTAETGKRFRFKRDNMGDYVFGYSADVADFRLADAMAVSAAFPIGFGPLALDSSMYRWRKQEKWQDDGPMVEHTPEYLRLHLYDGGVYDNLGIEPYLDVGTGKKKNSISLNTRILVLDAGAPLVKKELTSNWHILQLTRLSDIVTDQTRALRVRCLYRFMNENQGQANYIYIANPKLLESGESKESAKFAVAYPTSLKCPTQEILEKLVAFGECCAVAGLQGNP</sequence>
<dbReference type="Gene3D" id="3.40.1090.10">
    <property type="entry name" value="Cytosolic phospholipase A2 catalytic domain"/>
    <property type="match status" value="2"/>
</dbReference>
<evidence type="ECO:0000256" key="1">
    <source>
        <dbReference type="ARBA" id="ARBA00023098"/>
    </source>
</evidence>
<dbReference type="PANTHER" id="PTHR10728">
    <property type="entry name" value="CYTOSOLIC PHOSPHOLIPASE A2"/>
    <property type="match status" value="1"/>
</dbReference>
<evidence type="ECO:0000313" key="4">
    <source>
        <dbReference type="Proteomes" id="UP000678545"/>
    </source>
</evidence>
<dbReference type="GO" id="GO:0004623">
    <property type="term" value="F:phospholipase A2 activity"/>
    <property type="evidence" value="ECO:0007669"/>
    <property type="project" value="TreeGrafter"/>
</dbReference>
<dbReference type="GO" id="GO:0046475">
    <property type="term" value="P:glycerophospholipid catabolic process"/>
    <property type="evidence" value="ECO:0007669"/>
    <property type="project" value="TreeGrafter"/>
</dbReference>
<proteinExistence type="predicted"/>
<keyword evidence="4" id="KW-1185">Reference proteome</keyword>
<dbReference type="SUPFAM" id="SSF52151">
    <property type="entry name" value="FabD/lysophospholipase-like"/>
    <property type="match status" value="1"/>
</dbReference>
<evidence type="ECO:0000313" key="3">
    <source>
        <dbReference type="EMBL" id="MBR7798535.1"/>
    </source>
</evidence>
<dbReference type="GO" id="GO:0005829">
    <property type="term" value="C:cytosol"/>
    <property type="evidence" value="ECO:0007669"/>
    <property type="project" value="TreeGrafter"/>
</dbReference>
<dbReference type="InterPro" id="IPR016035">
    <property type="entry name" value="Acyl_Trfase/lysoPLipase"/>
</dbReference>
<protein>
    <submittedName>
        <fullName evidence="3">Patatin-like phospholipase family protein</fullName>
    </submittedName>
</protein>
<reference evidence="3" key="1">
    <citation type="submission" date="2021-04" db="EMBL/GenBank/DDBJ databases">
        <title>novel species isolated from subtropical streams in China.</title>
        <authorList>
            <person name="Lu H."/>
        </authorList>
    </citation>
    <scope>NUCLEOTIDE SEQUENCE</scope>
    <source>
        <strain evidence="3">FT137W</strain>
    </source>
</reference>
<dbReference type="InterPro" id="IPR002641">
    <property type="entry name" value="PNPLA_dom"/>
</dbReference>
<evidence type="ECO:0000259" key="2">
    <source>
        <dbReference type="Pfam" id="PF01734"/>
    </source>
</evidence>
<accession>A0A941DXH8</accession>
<dbReference type="EMBL" id="JAGSPJ010000001">
    <property type="protein sequence ID" value="MBR7798535.1"/>
    <property type="molecule type" value="Genomic_DNA"/>
</dbReference>
<dbReference type="AlphaFoldDB" id="A0A941DXH8"/>